<dbReference type="Pfam" id="PF05728">
    <property type="entry name" value="UPF0227"/>
    <property type="match status" value="1"/>
</dbReference>
<proteinExistence type="predicted"/>
<organism evidence="2 3">
    <name type="scientific">Faecalitalea cylindroides</name>
    <dbReference type="NCBI Taxonomy" id="39483"/>
    <lineage>
        <taxon>Bacteria</taxon>
        <taxon>Bacillati</taxon>
        <taxon>Bacillota</taxon>
        <taxon>Erysipelotrichia</taxon>
        <taxon>Erysipelotrichales</taxon>
        <taxon>Erysipelotrichaceae</taxon>
        <taxon>Faecalitalea</taxon>
    </lineage>
</organism>
<comment type="caution">
    <text evidence="2">The sequence shown here is derived from an EMBL/GenBank/DDBJ whole genome shotgun (WGS) entry which is preliminary data.</text>
</comment>
<keyword evidence="3" id="KW-1185">Reference proteome</keyword>
<evidence type="ECO:0000256" key="1">
    <source>
        <dbReference type="SAM" id="Phobius"/>
    </source>
</evidence>
<accession>A0A1Y4M0X6</accession>
<dbReference type="RefSeq" id="WP_015535320.1">
    <property type="nucleotide sequence ID" value="NZ_CABKSV010000019.1"/>
</dbReference>
<dbReference type="InterPro" id="IPR029058">
    <property type="entry name" value="AB_hydrolase_fold"/>
</dbReference>
<dbReference type="Proteomes" id="UP000195447">
    <property type="component" value="Unassembled WGS sequence"/>
</dbReference>
<dbReference type="SUPFAM" id="SSF53474">
    <property type="entry name" value="alpha/beta-Hydrolases"/>
    <property type="match status" value="1"/>
</dbReference>
<protein>
    <submittedName>
        <fullName evidence="2">Alpha/beta hydrolase</fullName>
    </submittedName>
</protein>
<keyword evidence="1" id="KW-1133">Transmembrane helix</keyword>
<keyword evidence="1" id="KW-0472">Membrane</keyword>
<dbReference type="PANTHER" id="PTHR42886:SF29">
    <property type="entry name" value="PUMMELIG, ISOFORM A"/>
    <property type="match status" value="1"/>
</dbReference>
<dbReference type="EMBL" id="NFKM01000010">
    <property type="protein sequence ID" value="OUP60312.1"/>
    <property type="molecule type" value="Genomic_DNA"/>
</dbReference>
<keyword evidence="2" id="KW-0378">Hydrolase</keyword>
<feature type="transmembrane region" description="Helical" evidence="1">
    <location>
        <begin position="74"/>
        <end position="95"/>
    </location>
</feature>
<keyword evidence="1" id="KW-0812">Transmembrane</keyword>
<evidence type="ECO:0000313" key="3">
    <source>
        <dbReference type="Proteomes" id="UP000195447"/>
    </source>
</evidence>
<gene>
    <name evidence="2" type="ORF">B5F14_05965</name>
</gene>
<dbReference type="GO" id="GO:0016787">
    <property type="term" value="F:hydrolase activity"/>
    <property type="evidence" value="ECO:0007669"/>
    <property type="project" value="UniProtKB-KW"/>
</dbReference>
<sequence length="220" mass="25397">MLFFKKKQKVIITIHGFGKNVQHEFDPLAKHIDKKKYQIIQFDMYDPYDPHDDNYETWIKKAEEKIHEYKDQEIILLGFSMGGVIASYLASIYHVRSLILVAPAFQYLDLANITNHGIKIVKNLAKKSVSVPSASQTKAFQTIINQYKESIYHIDCPVTIFHGTKDEVIPVESSKNIYSNIPGKKRLIYIEGGKHRMLYDGIMEECIFTLIDDALEDKLI</sequence>
<evidence type="ECO:0000313" key="2">
    <source>
        <dbReference type="EMBL" id="OUP60312.1"/>
    </source>
</evidence>
<dbReference type="AlphaFoldDB" id="A0A1Y4M0X6"/>
<reference evidence="3" key="1">
    <citation type="submission" date="2017-04" db="EMBL/GenBank/DDBJ databases">
        <title>Function of individual gut microbiota members based on whole genome sequencing of pure cultures obtained from chicken caecum.</title>
        <authorList>
            <person name="Medvecky M."/>
            <person name="Cejkova D."/>
            <person name="Polansky O."/>
            <person name="Karasova D."/>
            <person name="Kubasova T."/>
            <person name="Cizek A."/>
            <person name="Rychlik I."/>
        </authorList>
    </citation>
    <scope>NUCLEOTIDE SEQUENCE [LARGE SCALE GENOMIC DNA]</scope>
    <source>
        <strain evidence="3">An178</strain>
    </source>
</reference>
<name>A0A1Y4M0X6_9FIRM</name>
<dbReference type="PANTHER" id="PTHR42886">
    <property type="entry name" value="RE40534P-RELATED"/>
    <property type="match status" value="1"/>
</dbReference>
<dbReference type="InterPro" id="IPR008886">
    <property type="entry name" value="UPF0227/Esterase_YqiA"/>
</dbReference>
<dbReference type="Gene3D" id="3.40.50.1820">
    <property type="entry name" value="alpha/beta hydrolase"/>
    <property type="match status" value="1"/>
</dbReference>